<dbReference type="EMBL" id="JAMQPR010000001">
    <property type="protein sequence ID" value="MCW7505810.1"/>
    <property type="molecule type" value="Genomic_DNA"/>
</dbReference>
<dbReference type="Gene3D" id="2.130.10.10">
    <property type="entry name" value="YVTN repeat-like/Quinoprotein amine dehydrogenase"/>
    <property type="match status" value="1"/>
</dbReference>
<sequence>MKRQLIFLLLFSVSCSQFLKPKESFNKAIYLLFGAIGLNSDSSNYPDPVVITPPPTVTFAPGSIYANAPDVIKITESKVELPNNINDTAIPVGNIFDIELKLNLENDPNFEMSKIASVQLPEPVTLTYNYNIDKLNEAGFIDEFIVYYYDKLENEWYPLSDIIVDKENQKVYAKTNHFTPFVLTAVPTPVGTGVAKPPTCLNSAMPISGNGNAHWTTFGLNFKYYKDRNYTITSNGDFYELGLNKSLGIATCNGGTPQTGSDFCGNFEDHKLNANLDYITFTAETNLDVFVMYDSRGSQDASWFLSDGWVNTGKKVTTTDAVGFYKVYLKSFNKNEVVRLHGNRMGLPANSSVNTNYWVVIKPKPPEDDQSSCLSSSAMIPDDVANLRGVPGSNKVTLFWSYVDPSKIQNLVIRRKKNFPVSSISDGMPVSGSEITREGYIDSGLDPNTNYFYTVFSYDTNGLLSNGTTLSVKTSNDSDGDGLSDLYEEDPNHFYPTGLLTDKTKYDTDGDGIDDYSEVIGNTDPTNADISPPVVTQFQLVSGSKTEYPIAFFDVKVSDNDTVVKYLISESSSIPSHNDSRWVSQIPNSVVLNQIGIHNFYFWARDAAGNISNLNPPIQIELTKVKFLEYYLGYNYDTRKIEYYKFDKNSTKFQFLKASSLLGYQFINDIHPSGKFLVASEYDYTINASRISTYRIDMETGEIQSIATVTAPLIRNAKFSLDGNTLVTLGFDGTINDMVRIYSINPSNGSITFLRSTGLSQKNIDYLYLNPNGRYVYVLKGEYGYIQTLDLQNNASIVPNSVSLSSYVGRLEFHYSGKFGYFTNGDGEGSFDVFRMNETTGILYRDRSIQLPDVKQLFQYRISKDGKFLIAKFSDQTDSSWLGKFSINQVDGALTELKRIPINVSYNMELESTGNLVLLSNNTTRIIDLYSTDNLIKVSTQSDLLYPNFTHSIDQNNAPIDVRLTLRSKVGLYKGLEKGFQYPYGDIAGVSASAIFFSPANVLENVSSYYNSNRNISIDFTVNDPARVSCQKQTSNYLETLIRIPQNADITHFLQGTIGSRKTMNWSISARQDFGLKYTLTDHPGICEGTSQTKSSTLEIKPNRISINYQGLLPMGSNLNNEDEFFYTEDVIAGTSVAGAIVEKKPIVFTNLECDLVYYECDTIVPGPNDIYVGGLPLINCHERTYRQTGWFNGKQNCSYFRDESNRLRILTNRIKIKQDHYWRWGKVVRTPI</sequence>
<dbReference type="PROSITE" id="PS51257">
    <property type="entry name" value="PROKAR_LIPOPROTEIN"/>
    <property type="match status" value="1"/>
</dbReference>
<dbReference type="SUPFAM" id="SSF82171">
    <property type="entry name" value="DPP6 N-terminal domain-like"/>
    <property type="match status" value="1"/>
</dbReference>
<dbReference type="InterPro" id="IPR013783">
    <property type="entry name" value="Ig-like_fold"/>
</dbReference>
<evidence type="ECO:0000313" key="2">
    <source>
        <dbReference type="Proteomes" id="UP001208794"/>
    </source>
</evidence>
<dbReference type="SUPFAM" id="SSF49265">
    <property type="entry name" value="Fibronectin type III"/>
    <property type="match status" value="1"/>
</dbReference>
<reference evidence="1 2" key="1">
    <citation type="submission" date="2022-06" db="EMBL/GenBank/DDBJ databases">
        <title>Leptospira isolates from biofilms formed at urban environments.</title>
        <authorList>
            <person name="Ribeiro P.S."/>
            <person name="Sousa T."/>
            <person name="Carvalho N."/>
            <person name="Aburjaile F."/>
            <person name="Neves F."/>
            <person name="Oliveira D."/>
            <person name="Blanco L."/>
            <person name="Lima J."/>
            <person name="Costa F."/>
            <person name="Brenig B."/>
            <person name="Soares S."/>
            <person name="Ramos R."/>
            <person name="Goes-Neto A."/>
            <person name="Matiuzzi M."/>
            <person name="Azevedo V."/>
            <person name="Ristow P."/>
        </authorList>
    </citation>
    <scope>NUCLEOTIDE SEQUENCE [LARGE SCALE GENOMIC DNA]</scope>
    <source>
        <strain evidence="1 2">VSF14</strain>
    </source>
</reference>
<dbReference type="RefSeq" id="WP_265359292.1">
    <property type="nucleotide sequence ID" value="NZ_JAMQPR010000001.1"/>
</dbReference>
<dbReference type="InterPro" id="IPR036116">
    <property type="entry name" value="FN3_sf"/>
</dbReference>
<gene>
    <name evidence="1" type="ORF">ND855_16890</name>
</gene>
<keyword evidence="2" id="KW-1185">Reference proteome</keyword>
<dbReference type="Gene3D" id="2.60.40.10">
    <property type="entry name" value="Immunoglobulins"/>
    <property type="match status" value="1"/>
</dbReference>
<comment type="caution">
    <text evidence="1">The sequence shown here is derived from an EMBL/GenBank/DDBJ whole genome shotgun (WGS) entry which is preliminary data.</text>
</comment>
<accession>A0ABT3MBR9</accession>
<dbReference type="InterPro" id="IPR003961">
    <property type="entry name" value="FN3_dom"/>
</dbReference>
<evidence type="ECO:0000313" key="1">
    <source>
        <dbReference type="EMBL" id="MCW7505810.1"/>
    </source>
</evidence>
<dbReference type="CDD" id="cd00063">
    <property type="entry name" value="FN3"/>
    <property type="match status" value="1"/>
</dbReference>
<dbReference type="InterPro" id="IPR015943">
    <property type="entry name" value="WD40/YVTN_repeat-like_dom_sf"/>
</dbReference>
<organism evidence="1 2">
    <name type="scientific">Leptospira paudalimensis</name>
    <dbReference type="NCBI Taxonomy" id="2950024"/>
    <lineage>
        <taxon>Bacteria</taxon>
        <taxon>Pseudomonadati</taxon>
        <taxon>Spirochaetota</taxon>
        <taxon>Spirochaetia</taxon>
        <taxon>Leptospirales</taxon>
        <taxon>Leptospiraceae</taxon>
        <taxon>Leptospira</taxon>
    </lineage>
</organism>
<protein>
    <recommendedName>
        <fullName evidence="3">Fibronectin type-III domain-containing protein</fullName>
    </recommendedName>
</protein>
<name>A0ABT3MBR9_9LEPT</name>
<proteinExistence type="predicted"/>
<dbReference type="Proteomes" id="UP001208794">
    <property type="component" value="Unassembled WGS sequence"/>
</dbReference>
<evidence type="ECO:0008006" key="3">
    <source>
        <dbReference type="Google" id="ProtNLM"/>
    </source>
</evidence>